<dbReference type="PANTHER" id="PTHR30329:SF21">
    <property type="entry name" value="LIPOPROTEIN YIAD-RELATED"/>
    <property type="match status" value="1"/>
</dbReference>
<keyword evidence="5" id="KW-1185">Reference proteome</keyword>
<sequence>MRNFLLSLLIFLIWAFIGMWWYYSCTWCNGHTSTKTIQEETNIRPEKNDTDSLIKSNKSGIQILDEKGESIINLSEGIRIFKHSDSIDIPTSSLTIKDSIFKYLNTHQNQELQIVGWYNEAESKTNIDSLNLGLNRANYIKDLLSKFGVNPDKIYATGAKNTFNYSSNNDYLGGIELFFKKISEDHLSKIDKGITNKTLYSHFNQRAFKPDNTLQAYAFELKNYLNNHPNKKVMIIGHSDNVGDEKTNEIVARDRATNVLKYLASTGINKEKLSASSKGELEPIATNNTKEGRALNRRIEIKVN</sequence>
<evidence type="ECO:0000313" key="5">
    <source>
        <dbReference type="Proteomes" id="UP001596997"/>
    </source>
</evidence>
<evidence type="ECO:0000256" key="2">
    <source>
        <dbReference type="SAM" id="Phobius"/>
    </source>
</evidence>
<accession>A0ABW3I3F2</accession>
<dbReference type="InterPro" id="IPR006665">
    <property type="entry name" value="OmpA-like"/>
</dbReference>
<dbReference type="InterPro" id="IPR050330">
    <property type="entry name" value="Bact_OuterMem_StrucFunc"/>
</dbReference>
<protein>
    <submittedName>
        <fullName evidence="4">OmpA family protein</fullName>
    </submittedName>
</protein>
<proteinExistence type="predicted"/>
<organism evidence="4 5">
    <name type="scientific">Pseudofulvibacter geojedonensis</name>
    <dbReference type="NCBI Taxonomy" id="1123758"/>
    <lineage>
        <taxon>Bacteria</taxon>
        <taxon>Pseudomonadati</taxon>
        <taxon>Bacteroidota</taxon>
        <taxon>Flavobacteriia</taxon>
        <taxon>Flavobacteriales</taxon>
        <taxon>Flavobacteriaceae</taxon>
        <taxon>Pseudofulvibacter</taxon>
    </lineage>
</organism>
<dbReference type="PROSITE" id="PS51123">
    <property type="entry name" value="OMPA_2"/>
    <property type="match status" value="1"/>
</dbReference>
<dbReference type="SUPFAM" id="SSF103088">
    <property type="entry name" value="OmpA-like"/>
    <property type="match status" value="2"/>
</dbReference>
<keyword evidence="1 2" id="KW-0472">Membrane</keyword>
<evidence type="ECO:0000259" key="3">
    <source>
        <dbReference type="PROSITE" id="PS51123"/>
    </source>
</evidence>
<evidence type="ECO:0000313" key="4">
    <source>
        <dbReference type="EMBL" id="MFD0964055.1"/>
    </source>
</evidence>
<gene>
    <name evidence="4" type="ORF">ACFQ1O_08580</name>
</gene>
<name>A0ABW3I3F2_9FLAO</name>
<dbReference type="RefSeq" id="WP_377715397.1">
    <property type="nucleotide sequence ID" value="NZ_JBHTJM010000008.1"/>
</dbReference>
<dbReference type="EMBL" id="JBHTJM010000008">
    <property type="protein sequence ID" value="MFD0964055.1"/>
    <property type="molecule type" value="Genomic_DNA"/>
</dbReference>
<dbReference type="Pfam" id="PF00691">
    <property type="entry name" value="OmpA"/>
    <property type="match status" value="1"/>
</dbReference>
<dbReference type="Proteomes" id="UP001596997">
    <property type="component" value="Unassembled WGS sequence"/>
</dbReference>
<keyword evidence="2" id="KW-1133">Transmembrane helix</keyword>
<feature type="transmembrane region" description="Helical" evidence="2">
    <location>
        <begin position="5"/>
        <end position="23"/>
    </location>
</feature>
<dbReference type="Gene3D" id="3.30.1330.60">
    <property type="entry name" value="OmpA-like domain"/>
    <property type="match status" value="2"/>
</dbReference>
<reference evidence="5" key="1">
    <citation type="journal article" date="2019" name="Int. J. Syst. Evol. Microbiol.">
        <title>The Global Catalogue of Microorganisms (GCM) 10K type strain sequencing project: providing services to taxonomists for standard genome sequencing and annotation.</title>
        <authorList>
            <consortium name="The Broad Institute Genomics Platform"/>
            <consortium name="The Broad Institute Genome Sequencing Center for Infectious Disease"/>
            <person name="Wu L."/>
            <person name="Ma J."/>
        </authorList>
    </citation>
    <scope>NUCLEOTIDE SEQUENCE [LARGE SCALE GENOMIC DNA]</scope>
    <source>
        <strain evidence="5">CCUG 62114</strain>
    </source>
</reference>
<dbReference type="InterPro" id="IPR036737">
    <property type="entry name" value="OmpA-like_sf"/>
</dbReference>
<feature type="domain" description="OmpA-like" evidence="3">
    <location>
        <begin position="190"/>
        <end position="304"/>
    </location>
</feature>
<keyword evidence="2" id="KW-0812">Transmembrane</keyword>
<comment type="caution">
    <text evidence="4">The sequence shown here is derived from an EMBL/GenBank/DDBJ whole genome shotgun (WGS) entry which is preliminary data.</text>
</comment>
<evidence type="ECO:0000256" key="1">
    <source>
        <dbReference type="PROSITE-ProRule" id="PRU00473"/>
    </source>
</evidence>
<dbReference type="CDD" id="cd07185">
    <property type="entry name" value="OmpA_C-like"/>
    <property type="match status" value="1"/>
</dbReference>
<dbReference type="PANTHER" id="PTHR30329">
    <property type="entry name" value="STATOR ELEMENT OF FLAGELLAR MOTOR COMPLEX"/>
    <property type="match status" value="1"/>
</dbReference>